<organism evidence="4 5">
    <name type="scientific">Flavobacterium ardleyense</name>
    <dbReference type="NCBI Taxonomy" id="2038737"/>
    <lineage>
        <taxon>Bacteria</taxon>
        <taxon>Pseudomonadati</taxon>
        <taxon>Bacteroidota</taxon>
        <taxon>Flavobacteriia</taxon>
        <taxon>Flavobacteriales</taxon>
        <taxon>Flavobacteriaceae</taxon>
        <taxon>Flavobacterium</taxon>
    </lineage>
</organism>
<accession>A0ABW5Z6P2</accession>
<evidence type="ECO:0000313" key="5">
    <source>
        <dbReference type="Proteomes" id="UP001597549"/>
    </source>
</evidence>
<dbReference type="NCBIfam" id="TIGR04131">
    <property type="entry name" value="Bac_Flav_CTERM"/>
    <property type="match status" value="1"/>
</dbReference>
<dbReference type="InterPro" id="IPR044023">
    <property type="entry name" value="Ig_7"/>
</dbReference>
<keyword evidence="1" id="KW-0812">Transmembrane</keyword>
<comment type="caution">
    <text evidence="4">The sequence shown here is derived from an EMBL/GenBank/DDBJ whole genome shotgun (WGS) entry which is preliminary data.</text>
</comment>
<protein>
    <submittedName>
        <fullName evidence="4">T9SS type B sorting domain-containing protein</fullName>
    </submittedName>
</protein>
<evidence type="ECO:0000259" key="3">
    <source>
        <dbReference type="Pfam" id="PF25778"/>
    </source>
</evidence>
<dbReference type="Pfam" id="PF19081">
    <property type="entry name" value="Ig_7"/>
    <property type="match status" value="2"/>
</dbReference>
<reference evidence="5" key="1">
    <citation type="journal article" date="2019" name="Int. J. Syst. Evol. Microbiol.">
        <title>The Global Catalogue of Microorganisms (GCM) 10K type strain sequencing project: providing services to taxonomists for standard genome sequencing and annotation.</title>
        <authorList>
            <consortium name="The Broad Institute Genomics Platform"/>
            <consortium name="The Broad Institute Genome Sequencing Center for Infectious Disease"/>
            <person name="Wu L."/>
            <person name="Ma J."/>
        </authorList>
    </citation>
    <scope>NUCLEOTIDE SEQUENCE [LARGE SCALE GENOMIC DNA]</scope>
    <source>
        <strain evidence="5">KCTC 52644</strain>
    </source>
</reference>
<dbReference type="InterPro" id="IPR052918">
    <property type="entry name" value="Motility_Chemotaxis_Reg"/>
</dbReference>
<feature type="transmembrane region" description="Helical" evidence="1">
    <location>
        <begin position="12"/>
        <end position="31"/>
    </location>
</feature>
<evidence type="ECO:0000313" key="4">
    <source>
        <dbReference type="EMBL" id="MFD2908126.1"/>
    </source>
</evidence>
<dbReference type="InterPro" id="IPR057708">
    <property type="entry name" value="DUF7948"/>
</dbReference>
<dbReference type="Pfam" id="PF25778">
    <property type="entry name" value="DUF7948"/>
    <property type="match status" value="1"/>
</dbReference>
<keyword evidence="5" id="KW-1185">Reference proteome</keyword>
<feature type="domain" description="DUF7948" evidence="3">
    <location>
        <begin position="40"/>
        <end position="275"/>
    </location>
</feature>
<evidence type="ECO:0000256" key="1">
    <source>
        <dbReference type="SAM" id="Phobius"/>
    </source>
</evidence>
<feature type="domain" description="Ig-like" evidence="2">
    <location>
        <begin position="974"/>
        <end position="1045"/>
    </location>
</feature>
<dbReference type="Gene3D" id="2.60.40.10">
    <property type="entry name" value="Immunoglobulins"/>
    <property type="match status" value="2"/>
</dbReference>
<dbReference type="EMBL" id="JBHUOL010000010">
    <property type="protein sequence ID" value="MFD2908126.1"/>
    <property type="molecule type" value="Genomic_DNA"/>
</dbReference>
<name>A0ABW5Z6P2_9FLAO</name>
<dbReference type="InterPro" id="IPR026341">
    <property type="entry name" value="T9SS_type_B"/>
</dbReference>
<evidence type="ECO:0000259" key="2">
    <source>
        <dbReference type="Pfam" id="PF19081"/>
    </source>
</evidence>
<dbReference type="RefSeq" id="WP_379805282.1">
    <property type="nucleotide sequence ID" value="NZ_JBHUOL010000010.1"/>
</dbReference>
<dbReference type="PANTHER" id="PTHR35580:SF1">
    <property type="entry name" value="PHYTASE-LIKE DOMAIN-CONTAINING PROTEIN"/>
    <property type="match status" value="1"/>
</dbReference>
<dbReference type="InterPro" id="IPR013783">
    <property type="entry name" value="Ig-like_fold"/>
</dbReference>
<dbReference type="PANTHER" id="PTHR35580">
    <property type="entry name" value="CELL SURFACE GLYCOPROTEIN (S-LAYER PROTEIN)-LIKE PROTEIN"/>
    <property type="match status" value="1"/>
</dbReference>
<dbReference type="Pfam" id="PF13585">
    <property type="entry name" value="CHU_C"/>
    <property type="match status" value="1"/>
</dbReference>
<sequence>MIINSIFAVLDFYMKTLYITIVFLFTIGLFGQNQTKSVGFIENKGQIIDQKGKENKNVRFLLNTNGLNVQLRTYGFSYDVYETEKTPLTKKDKEFHSTIANLENATKTPEYSLKYKYHRIDIDFLNANQNVKLIPEEKSTDYDNYYNVVHAPNGITNVYKFQKVTYQNIYNNIDVVFFIPKDSTKVVEYNFIVKPGGKVSDIQLKFNGAKTDLVANKIKMNLRFGQMDETLPLSWIENGNLKQEISVNYKKIKKNIYGFEGEINSSNKTIVIDPVPVRLWGTLYGDRTNNHYSLGTVNNTIDSYGNLYMSGSTSASNSSFATSGAHQNSIPTSQYLNTNGIIVKFNTNGTRLWGTYYGGINYNDIRGIKADSQNNIIITGQTQSPINISTIGSHQENFQGNRDAYIVKFNESGVRIWGTYFGGNNDDFAFGLDIDNLNNIYIVGGTSSVSGIAHNSNFQSHLFQSTSSYSDAFIAKLDSTGTIIWSTYAGGESFESFNAVVVKDNHVVAVGYTRSENNIATSGVFQETKYPNGQIDGIIYKFSNNGNRLWSSYYGGDNIEEILSVEIDDENNIYIGGQTASSSNMTTTGSFQFSAQELYKGFFAKLSNSGARVWGSYLNNLNVYSIIYKNNAIYVGATGSSSNQNLTNSCSFNRNLNGKSLGYIGKFSKNCNLIWGSFLGGDAMNGGFVIDYATKLSIDNNNNIYVSGITSSNNLISDSSSHQQNMIGLSNYYSMKFLETSPNVINISSNSPACVGGTINLTASGGTNYLWTGPNGFTSIEQNPIIPNATVLNSGEYSCEITGTGACDNTAMLNIVVGDTSPPVPNITSLPEINGDCNTVISTLPTALDGCAGTITGTTTNPLTYSTPGNYTITWNYDDGNGNISNQTQNVTISSVVLPTLTSPQQFCLQENATINNIQITGQNINWYDAPTNGNILPSTTILQNGITYYASQTINGCESTRVPVLVNIQNTPAPTGNINQSFCTTENATLNTIAITGTDIIWYDSLSANTVLPIGTLLQNGTTYYASQTINGCESSTRLAITIQLINTLNATNYSENFCDELNNGFETINLTNYNANLIASTGNTFKYYYSLNGATNQIVSEEILNSSNYNLTIGNDIIYVRIDSPNTCFQVVEVNLTLVSKPIVTINDTMPICEGSSITISAGNGFDTYLWSTNEVTPSITVFQPGTYSVTVSENHGTFVCSSTKNFNVVNSNIGTISQVITSDWTQNENTITVLLADTSSGNYEYSLNGIDYQDNNTFYGLENGEYTVYVRDKNGCGVNSESVYLLMYPKYFTPNGDGHNDYWTIKFSENEPNLMVTIFDRYGKAITQFNPNNFGWDGTYNGKPLPSTDYWFVVKRQNGKEHKGHFSLKR</sequence>
<dbReference type="Proteomes" id="UP001597549">
    <property type="component" value="Unassembled WGS sequence"/>
</dbReference>
<proteinExistence type="predicted"/>
<keyword evidence="1" id="KW-0472">Membrane</keyword>
<gene>
    <name evidence="4" type="ORF">ACFSX9_05195</name>
</gene>
<feature type="domain" description="Ig-like" evidence="2">
    <location>
        <begin position="899"/>
        <end position="969"/>
    </location>
</feature>
<keyword evidence="1" id="KW-1133">Transmembrane helix</keyword>